<sequence length="395" mass="42631">MALGDQQWKYDLLAKLSPACTIKAPHTINCAISDCKRQLGATKRYTIAERLLDLPHFVGLGNHDAFEYTLARLWRWMKCPNHIDRQDLESVPEEWVTDGAAWSIVAAMDIPSGSEEQEVVSGSEEQQVASGSEEQKVASGSEEHTVTTKRAAKVDNVGETNSPARNKRSRKAKNKRKVKGKSKSEGSGAEGDGRERRYIFQTPVTPASKVFASSPPAQQSQQRPSRHLGSLFSTPPRAHTLASSSSFSQQQTSRHLGSPFRTPPAADTLALSSNTTTPAPLTATPTPIASRAMATAVANSSPATTTTMHPSFDHLLPPPALAATSSSTNFPAQSDPLPAAAIPPTSAPMLRQCPVCHVQRDELLDEASGGCFNCWLADVNFNANNNPYIDYTKTV</sequence>
<dbReference type="AlphaFoldDB" id="A0A9Q8PMS5"/>
<name>A0A9Q8PMS5_PASFU</name>
<feature type="region of interest" description="Disordered" evidence="1">
    <location>
        <begin position="113"/>
        <end position="331"/>
    </location>
</feature>
<gene>
    <name evidence="2" type="ORF">CLAFUR5_14640</name>
</gene>
<dbReference type="GeneID" id="71994518"/>
<proteinExistence type="predicted"/>
<feature type="compositionally biased region" description="Low complexity" evidence="1">
    <location>
        <begin position="212"/>
        <end position="223"/>
    </location>
</feature>
<accession>A0A9Q8PMS5</accession>
<feature type="compositionally biased region" description="Low complexity" evidence="1">
    <location>
        <begin position="119"/>
        <end position="128"/>
    </location>
</feature>
<reference evidence="2" key="2">
    <citation type="journal article" date="2022" name="Microb. Genom.">
        <title>A chromosome-scale genome assembly of the tomato pathogen Cladosporium fulvum reveals a compartmentalized genome architecture and the presence of a dispensable chromosome.</title>
        <authorList>
            <person name="Zaccaron A.Z."/>
            <person name="Chen L.H."/>
            <person name="Samaras A."/>
            <person name="Stergiopoulos I."/>
        </authorList>
    </citation>
    <scope>NUCLEOTIDE SEQUENCE</scope>
    <source>
        <strain evidence="2">Race5_Kim</strain>
    </source>
</reference>
<evidence type="ECO:0000256" key="1">
    <source>
        <dbReference type="SAM" id="MobiDB-lite"/>
    </source>
</evidence>
<feature type="compositionally biased region" description="Basic residues" evidence="1">
    <location>
        <begin position="165"/>
        <end position="181"/>
    </location>
</feature>
<dbReference type="EMBL" id="CP090176">
    <property type="protein sequence ID" value="UJO25425.1"/>
    <property type="molecule type" value="Genomic_DNA"/>
</dbReference>
<feature type="compositionally biased region" description="Polar residues" evidence="1">
    <location>
        <begin position="297"/>
        <end position="309"/>
    </location>
</feature>
<feature type="compositionally biased region" description="Low complexity" evidence="1">
    <location>
        <begin position="275"/>
        <end position="287"/>
    </location>
</feature>
<dbReference type="Proteomes" id="UP000756132">
    <property type="component" value="Chromosome 14"/>
</dbReference>
<evidence type="ECO:0000313" key="2">
    <source>
        <dbReference type="EMBL" id="UJO25425.1"/>
    </source>
</evidence>
<feature type="compositionally biased region" description="Low complexity" evidence="1">
    <location>
        <begin position="243"/>
        <end position="253"/>
    </location>
</feature>
<dbReference type="KEGG" id="ffu:CLAFUR5_14640"/>
<keyword evidence="3" id="KW-1185">Reference proteome</keyword>
<reference evidence="2" key="1">
    <citation type="submission" date="2021-12" db="EMBL/GenBank/DDBJ databases">
        <authorList>
            <person name="Zaccaron A."/>
            <person name="Stergiopoulos I."/>
        </authorList>
    </citation>
    <scope>NUCLEOTIDE SEQUENCE</scope>
    <source>
        <strain evidence="2">Race5_Kim</strain>
    </source>
</reference>
<organism evidence="2 3">
    <name type="scientific">Passalora fulva</name>
    <name type="common">Tomato leaf mold</name>
    <name type="synonym">Cladosporium fulvum</name>
    <dbReference type="NCBI Taxonomy" id="5499"/>
    <lineage>
        <taxon>Eukaryota</taxon>
        <taxon>Fungi</taxon>
        <taxon>Dikarya</taxon>
        <taxon>Ascomycota</taxon>
        <taxon>Pezizomycotina</taxon>
        <taxon>Dothideomycetes</taxon>
        <taxon>Dothideomycetidae</taxon>
        <taxon>Mycosphaerellales</taxon>
        <taxon>Mycosphaerellaceae</taxon>
        <taxon>Fulvia</taxon>
    </lineage>
</organism>
<feature type="compositionally biased region" description="Basic and acidic residues" evidence="1">
    <location>
        <begin position="133"/>
        <end position="146"/>
    </location>
</feature>
<dbReference type="RefSeq" id="XP_047769791.1">
    <property type="nucleotide sequence ID" value="XM_047913788.1"/>
</dbReference>
<evidence type="ECO:0000313" key="3">
    <source>
        <dbReference type="Proteomes" id="UP000756132"/>
    </source>
</evidence>
<protein>
    <submittedName>
        <fullName evidence="2">Uncharacterized protein</fullName>
    </submittedName>
</protein>